<evidence type="ECO:0000256" key="1">
    <source>
        <dbReference type="ARBA" id="ARBA00005537"/>
    </source>
</evidence>
<dbReference type="OMA" id="HRTMVIA"/>
<dbReference type="OrthoDB" id="21214at2759"/>
<dbReference type="InParanoid" id="G4TIP1"/>
<dbReference type="Proteomes" id="UP000007148">
    <property type="component" value="Unassembled WGS sequence"/>
</dbReference>
<protein>
    <submittedName>
        <fullName evidence="5">Uncharacterized protein</fullName>
    </submittedName>
</protein>
<evidence type="ECO:0000313" key="5">
    <source>
        <dbReference type="EMBL" id="CCA71184.1"/>
    </source>
</evidence>
<dbReference type="PANTHER" id="PTHR39472:SF1">
    <property type="entry name" value="EXPRESSED PROTEIN"/>
    <property type="match status" value="1"/>
</dbReference>
<feature type="compositionally biased region" description="Polar residues" evidence="4">
    <location>
        <begin position="266"/>
        <end position="275"/>
    </location>
</feature>
<keyword evidence="6" id="KW-1185">Reference proteome</keyword>
<comment type="similarity">
    <text evidence="1">Belongs to the SIKE family.</text>
</comment>
<evidence type="ECO:0000256" key="2">
    <source>
        <dbReference type="ARBA" id="ARBA00023054"/>
    </source>
</evidence>
<dbReference type="eggNOG" id="ENOG502S1AV">
    <property type="taxonomic scope" value="Eukaryota"/>
</dbReference>
<feature type="compositionally biased region" description="Basic and acidic residues" evidence="4">
    <location>
        <begin position="232"/>
        <end position="241"/>
    </location>
</feature>
<keyword evidence="2 3" id="KW-0175">Coiled coil</keyword>
<dbReference type="InterPro" id="IPR008555">
    <property type="entry name" value="SIKE"/>
</dbReference>
<dbReference type="AlphaFoldDB" id="G4TIP1"/>
<dbReference type="PANTHER" id="PTHR39472">
    <property type="entry name" value="EXPRESSED PROTEIN"/>
    <property type="match status" value="1"/>
</dbReference>
<feature type="region of interest" description="Disordered" evidence="4">
    <location>
        <begin position="227"/>
        <end position="361"/>
    </location>
</feature>
<dbReference type="HOGENOM" id="CLU_052711_1_1_1"/>
<feature type="compositionally biased region" description="Low complexity" evidence="4">
    <location>
        <begin position="253"/>
        <end position="265"/>
    </location>
</feature>
<comment type="caution">
    <text evidence="5">The sequence shown here is derived from an EMBL/GenBank/DDBJ whole genome shotgun (WGS) entry which is preliminary data.</text>
</comment>
<feature type="coiled-coil region" evidence="3">
    <location>
        <begin position="12"/>
        <end position="46"/>
    </location>
</feature>
<evidence type="ECO:0000313" key="6">
    <source>
        <dbReference type="Proteomes" id="UP000007148"/>
    </source>
</evidence>
<feature type="compositionally biased region" description="Pro residues" evidence="4">
    <location>
        <begin position="302"/>
        <end position="317"/>
    </location>
</feature>
<evidence type="ECO:0000256" key="3">
    <source>
        <dbReference type="SAM" id="Coils"/>
    </source>
</evidence>
<gene>
    <name evidence="5" type="ORF">PIIN_05120</name>
</gene>
<sequence>MEQEIHRIWLLVSELSEQLNQNNRVAADLQAQIHTLKEQADATSKSTKLSRYNTDISNELFHSELERSTVAQIIENQGLLQENRQLTALMTEYEQTLETIMTKFRHYTAPAIEKEVALRRHYEGILAASEDQQSTQTYNLHALSQSLQQLQVLLQMALKNEQGVGLDSLDEISSLQANSLEIEPASATAMDTTSNELPEEGVNWAVEREVEIARLEKENEELRRQLGILEGPDDKESEREMSPFSSQRHSRASSTPFGSGFTTSSIQNSQPSSLGPNPFSPAYPGAQGYNPPPSFQQERKFNPPPRGGPIGPPPPQIAPRNKFPESNLGGRQQPAFPNFFRGAPPARGDRLDLAGGQPPLL</sequence>
<name>G4TIP1_SERID</name>
<dbReference type="EMBL" id="CAFZ01000109">
    <property type="protein sequence ID" value="CCA71184.1"/>
    <property type="molecule type" value="Genomic_DNA"/>
</dbReference>
<reference evidence="5 6" key="1">
    <citation type="journal article" date="2011" name="PLoS Pathog.">
        <title>Endophytic Life Strategies Decoded by Genome and Transcriptome Analyses of the Mutualistic Root Symbiont Piriformospora indica.</title>
        <authorList>
            <person name="Zuccaro A."/>
            <person name="Lahrmann U."/>
            <person name="Guldener U."/>
            <person name="Langen G."/>
            <person name="Pfiffi S."/>
            <person name="Biedenkopf D."/>
            <person name="Wong P."/>
            <person name="Samans B."/>
            <person name="Grimm C."/>
            <person name="Basiewicz M."/>
            <person name="Murat C."/>
            <person name="Martin F."/>
            <person name="Kogel K.H."/>
        </authorList>
    </citation>
    <scope>NUCLEOTIDE SEQUENCE [LARGE SCALE GENOMIC DNA]</scope>
    <source>
        <strain evidence="5 6">DSM 11827</strain>
    </source>
</reference>
<dbReference type="Pfam" id="PF05769">
    <property type="entry name" value="SIKE"/>
    <property type="match status" value="1"/>
</dbReference>
<organism evidence="5 6">
    <name type="scientific">Serendipita indica (strain DSM 11827)</name>
    <name type="common">Root endophyte fungus</name>
    <name type="synonym">Piriformospora indica</name>
    <dbReference type="NCBI Taxonomy" id="1109443"/>
    <lineage>
        <taxon>Eukaryota</taxon>
        <taxon>Fungi</taxon>
        <taxon>Dikarya</taxon>
        <taxon>Basidiomycota</taxon>
        <taxon>Agaricomycotina</taxon>
        <taxon>Agaricomycetes</taxon>
        <taxon>Sebacinales</taxon>
        <taxon>Serendipitaceae</taxon>
        <taxon>Serendipita</taxon>
    </lineage>
</organism>
<evidence type="ECO:0000256" key="4">
    <source>
        <dbReference type="SAM" id="MobiDB-lite"/>
    </source>
</evidence>
<dbReference type="STRING" id="1109443.G4TIP1"/>
<accession>G4TIP1</accession>
<proteinExistence type="inferred from homology"/>